<dbReference type="Pfam" id="PF01494">
    <property type="entry name" value="FAD_binding_3"/>
    <property type="match status" value="1"/>
</dbReference>
<evidence type="ECO:0000259" key="1">
    <source>
        <dbReference type="Pfam" id="PF01494"/>
    </source>
</evidence>
<feature type="domain" description="FAD-binding" evidence="1">
    <location>
        <begin position="3"/>
        <end position="35"/>
    </location>
</feature>
<gene>
    <name evidence="2" type="ORF">METZ01_LOCUS288891</name>
</gene>
<dbReference type="InterPro" id="IPR036188">
    <property type="entry name" value="FAD/NAD-bd_sf"/>
</dbReference>
<dbReference type="GO" id="GO:0071949">
    <property type="term" value="F:FAD binding"/>
    <property type="evidence" value="ECO:0007669"/>
    <property type="project" value="InterPro"/>
</dbReference>
<evidence type="ECO:0000313" key="2">
    <source>
        <dbReference type="EMBL" id="SVC36037.1"/>
    </source>
</evidence>
<feature type="non-terminal residue" evidence="2">
    <location>
        <position position="37"/>
    </location>
</feature>
<reference evidence="2" key="1">
    <citation type="submission" date="2018-05" db="EMBL/GenBank/DDBJ databases">
        <authorList>
            <person name="Lanie J.A."/>
            <person name="Ng W.-L."/>
            <person name="Kazmierczak K.M."/>
            <person name="Andrzejewski T.M."/>
            <person name="Davidsen T.M."/>
            <person name="Wayne K.J."/>
            <person name="Tettelin H."/>
            <person name="Glass J.I."/>
            <person name="Rusch D."/>
            <person name="Podicherti R."/>
            <person name="Tsui H.-C.T."/>
            <person name="Winkler M.E."/>
        </authorList>
    </citation>
    <scope>NUCLEOTIDE SEQUENCE</scope>
</reference>
<protein>
    <recommendedName>
        <fullName evidence="1">FAD-binding domain-containing protein</fullName>
    </recommendedName>
</protein>
<dbReference type="EMBL" id="UINC01087036">
    <property type="protein sequence ID" value="SVC36037.1"/>
    <property type="molecule type" value="Genomic_DNA"/>
</dbReference>
<dbReference type="AlphaFoldDB" id="A0A382LLD2"/>
<dbReference type="InterPro" id="IPR002938">
    <property type="entry name" value="FAD-bd"/>
</dbReference>
<name>A0A382LLD2_9ZZZZ</name>
<dbReference type="SUPFAM" id="SSF51905">
    <property type="entry name" value="FAD/NAD(P)-binding domain"/>
    <property type="match status" value="1"/>
</dbReference>
<organism evidence="2">
    <name type="scientific">marine metagenome</name>
    <dbReference type="NCBI Taxonomy" id="408172"/>
    <lineage>
        <taxon>unclassified sequences</taxon>
        <taxon>metagenomes</taxon>
        <taxon>ecological metagenomes</taxon>
    </lineage>
</organism>
<proteinExistence type="predicted"/>
<dbReference type="Gene3D" id="3.50.50.60">
    <property type="entry name" value="FAD/NAD(P)-binding domain"/>
    <property type="match status" value="1"/>
</dbReference>
<sequence length="37" mass="3870">MQKTDAVIVGSGPCGLFQVFELGLLGVHSVLIDSLPQ</sequence>
<accession>A0A382LLD2</accession>